<name>A0AAV2GAN6_9ROSI</name>
<evidence type="ECO:0000313" key="2">
    <source>
        <dbReference type="EMBL" id="CAL1407274.1"/>
    </source>
</evidence>
<organism evidence="2 3">
    <name type="scientific">Linum trigynum</name>
    <dbReference type="NCBI Taxonomy" id="586398"/>
    <lineage>
        <taxon>Eukaryota</taxon>
        <taxon>Viridiplantae</taxon>
        <taxon>Streptophyta</taxon>
        <taxon>Embryophyta</taxon>
        <taxon>Tracheophyta</taxon>
        <taxon>Spermatophyta</taxon>
        <taxon>Magnoliopsida</taxon>
        <taxon>eudicotyledons</taxon>
        <taxon>Gunneridae</taxon>
        <taxon>Pentapetalae</taxon>
        <taxon>rosids</taxon>
        <taxon>fabids</taxon>
        <taxon>Malpighiales</taxon>
        <taxon>Linaceae</taxon>
        <taxon>Linum</taxon>
    </lineage>
</organism>
<reference evidence="2 3" key="1">
    <citation type="submission" date="2024-04" db="EMBL/GenBank/DDBJ databases">
        <authorList>
            <person name="Fracassetti M."/>
        </authorList>
    </citation>
    <scope>NUCLEOTIDE SEQUENCE [LARGE SCALE GENOMIC DNA]</scope>
</reference>
<proteinExistence type="predicted"/>
<feature type="compositionally biased region" description="Polar residues" evidence="1">
    <location>
        <begin position="8"/>
        <end position="17"/>
    </location>
</feature>
<protein>
    <submittedName>
        <fullName evidence="2">Uncharacterized protein</fullName>
    </submittedName>
</protein>
<dbReference type="EMBL" id="OZ034821">
    <property type="protein sequence ID" value="CAL1407274.1"/>
    <property type="molecule type" value="Genomic_DNA"/>
</dbReference>
<gene>
    <name evidence="2" type="ORF">LTRI10_LOCUS46952</name>
</gene>
<accession>A0AAV2GAN6</accession>
<evidence type="ECO:0000256" key="1">
    <source>
        <dbReference type="SAM" id="MobiDB-lite"/>
    </source>
</evidence>
<feature type="region of interest" description="Disordered" evidence="1">
    <location>
        <begin position="76"/>
        <end position="168"/>
    </location>
</feature>
<sequence>MNFLSPKTLPQNLSSSDYPAADIRAFNPQASRHNYPGRSRRARNALNGGVIIAGARYAIDALAWVQLKHLSHTHISHYNTGEPPPRPPEARYTQQRYRNKEQKELLKEEDLRKYKVREQKPLESEDPPKNKYHKKHKEDTGAETTTMITESHSHYENQIFITGDQGRE</sequence>
<keyword evidence="3" id="KW-1185">Reference proteome</keyword>
<evidence type="ECO:0000313" key="3">
    <source>
        <dbReference type="Proteomes" id="UP001497516"/>
    </source>
</evidence>
<dbReference type="Proteomes" id="UP001497516">
    <property type="component" value="Chromosome 8"/>
</dbReference>
<dbReference type="AlphaFoldDB" id="A0AAV2GAN6"/>
<feature type="region of interest" description="Disordered" evidence="1">
    <location>
        <begin position="1"/>
        <end position="20"/>
    </location>
</feature>
<feature type="compositionally biased region" description="Basic and acidic residues" evidence="1">
    <location>
        <begin position="98"/>
        <end position="129"/>
    </location>
</feature>